<name>M2ZAY5_PSEFD</name>
<evidence type="ECO:0000313" key="3">
    <source>
        <dbReference type="Proteomes" id="UP000016932"/>
    </source>
</evidence>
<dbReference type="VEuPathDB" id="FungiDB:MYCFIDRAFT_172679"/>
<dbReference type="KEGG" id="pfj:MYCFIDRAFT_172679"/>
<keyword evidence="3" id="KW-1185">Reference proteome</keyword>
<evidence type="ECO:0000313" key="2">
    <source>
        <dbReference type="EMBL" id="EME87005.1"/>
    </source>
</evidence>
<accession>M2ZAY5</accession>
<dbReference type="RefSeq" id="XP_007924079.1">
    <property type="nucleotide sequence ID" value="XM_007925888.1"/>
</dbReference>
<dbReference type="AlphaFoldDB" id="M2ZAY5"/>
<feature type="region of interest" description="Disordered" evidence="1">
    <location>
        <begin position="267"/>
        <end position="310"/>
    </location>
</feature>
<feature type="compositionally biased region" description="Basic and acidic residues" evidence="1">
    <location>
        <begin position="269"/>
        <end position="279"/>
    </location>
</feature>
<dbReference type="GeneID" id="19332838"/>
<protein>
    <submittedName>
        <fullName evidence="2">Uncharacterized protein</fullName>
    </submittedName>
</protein>
<gene>
    <name evidence="2" type="ORF">MYCFIDRAFT_172679</name>
</gene>
<dbReference type="Proteomes" id="UP000016932">
    <property type="component" value="Unassembled WGS sequence"/>
</dbReference>
<dbReference type="HOGENOM" id="CLU_863626_0_0_1"/>
<evidence type="ECO:0000256" key="1">
    <source>
        <dbReference type="SAM" id="MobiDB-lite"/>
    </source>
</evidence>
<dbReference type="EMBL" id="KB446556">
    <property type="protein sequence ID" value="EME87005.1"/>
    <property type="molecule type" value="Genomic_DNA"/>
</dbReference>
<organism evidence="2 3">
    <name type="scientific">Pseudocercospora fijiensis (strain CIRAD86)</name>
    <name type="common">Black leaf streak disease fungus</name>
    <name type="synonym">Mycosphaerella fijiensis</name>
    <dbReference type="NCBI Taxonomy" id="383855"/>
    <lineage>
        <taxon>Eukaryota</taxon>
        <taxon>Fungi</taxon>
        <taxon>Dikarya</taxon>
        <taxon>Ascomycota</taxon>
        <taxon>Pezizomycotina</taxon>
        <taxon>Dothideomycetes</taxon>
        <taxon>Dothideomycetidae</taxon>
        <taxon>Mycosphaerellales</taxon>
        <taxon>Mycosphaerellaceae</taxon>
        <taxon>Pseudocercospora</taxon>
    </lineage>
</organism>
<proteinExistence type="predicted"/>
<sequence>MSRSRSLRSYSAAAWSAVPGGDEWKSIVIAHGEWKGGIRDKTDGNNEKSPSQRSSWAILRCRLHSQHCTKGVGGRLSYYAHHGITTSNNDPVSYPPGLHEHHHQQEQHCEGMAHSQVTDIKMATGKQRLLVTMETEIASQCCASMYLSEEHSTKTPLPLRAGGRVGGHTDSYVYSLTLERTMYQPWNFNLLLACLIETQLAPEPPNREGGKTSRSPKPKPKPILVYIHIKTFPKQNLADEKSSGPSKSLCSVSRMPLFYRMSRKCPRQPCEEHGSHGKESNSAIISSRERDPILRSGPEEQAPQCEGNHHQVQTLEFAGPGM</sequence>
<reference evidence="2 3" key="1">
    <citation type="journal article" date="2012" name="PLoS Pathog.">
        <title>Diverse lifestyles and strategies of plant pathogenesis encoded in the genomes of eighteen Dothideomycetes fungi.</title>
        <authorList>
            <person name="Ohm R.A."/>
            <person name="Feau N."/>
            <person name="Henrissat B."/>
            <person name="Schoch C.L."/>
            <person name="Horwitz B.A."/>
            <person name="Barry K.W."/>
            <person name="Condon B.J."/>
            <person name="Copeland A.C."/>
            <person name="Dhillon B."/>
            <person name="Glaser F."/>
            <person name="Hesse C.N."/>
            <person name="Kosti I."/>
            <person name="LaButti K."/>
            <person name="Lindquist E.A."/>
            <person name="Lucas S."/>
            <person name="Salamov A.A."/>
            <person name="Bradshaw R.E."/>
            <person name="Ciuffetti L."/>
            <person name="Hamelin R.C."/>
            <person name="Kema G.H.J."/>
            <person name="Lawrence C."/>
            <person name="Scott J.A."/>
            <person name="Spatafora J.W."/>
            <person name="Turgeon B.G."/>
            <person name="de Wit P.J.G.M."/>
            <person name="Zhong S."/>
            <person name="Goodwin S.B."/>
            <person name="Grigoriev I.V."/>
        </authorList>
    </citation>
    <scope>NUCLEOTIDE SEQUENCE [LARGE SCALE GENOMIC DNA]</scope>
    <source>
        <strain evidence="2 3">CIRAD86</strain>
    </source>
</reference>